<evidence type="ECO:0000256" key="1">
    <source>
        <dbReference type="SAM" id="MobiDB-lite"/>
    </source>
</evidence>
<evidence type="ECO:0000313" key="2">
    <source>
        <dbReference type="EMBL" id="NHQ84877.1"/>
    </source>
</evidence>
<dbReference type="NCBIfam" id="TIGR01551">
    <property type="entry name" value="major_capsid_P2"/>
    <property type="match status" value="1"/>
</dbReference>
<dbReference type="InterPro" id="IPR006441">
    <property type="entry name" value="Phage_P2_GpN"/>
</dbReference>
<organism evidence="2 3">
    <name type="scientific">Iodobacter violaceini</name>
    <dbReference type="NCBI Taxonomy" id="3044271"/>
    <lineage>
        <taxon>Bacteria</taxon>
        <taxon>Pseudomonadati</taxon>
        <taxon>Pseudomonadota</taxon>
        <taxon>Betaproteobacteria</taxon>
        <taxon>Neisseriales</taxon>
        <taxon>Chitinibacteraceae</taxon>
        <taxon>Iodobacter</taxon>
    </lineage>
</organism>
<feature type="region of interest" description="Disordered" evidence="1">
    <location>
        <begin position="75"/>
        <end position="95"/>
    </location>
</feature>
<reference evidence="2 3" key="1">
    <citation type="submission" date="2020-03" db="EMBL/GenBank/DDBJ databases">
        <title>Draft genome sequence of environmentally isolated violet-colored cultures.</title>
        <authorList>
            <person name="Wilson H.S."/>
        </authorList>
    </citation>
    <scope>NUCLEOTIDE SEQUENCE [LARGE SCALE GENOMIC DNA]</scope>
    <source>
        <strain evidence="2 3">HSC-16F04</strain>
    </source>
</reference>
<accession>A0ABX0KR09</accession>
<gene>
    <name evidence="2" type="ORF">HA050_01970</name>
</gene>
<evidence type="ECO:0000313" key="3">
    <source>
        <dbReference type="Proteomes" id="UP000712570"/>
    </source>
</evidence>
<proteinExistence type="predicted"/>
<dbReference type="RefSeq" id="WP_166821379.1">
    <property type="nucleotide sequence ID" value="NZ_JAAOLX010000001.1"/>
</dbReference>
<sequence>MRNDTRLVYEKFEKQIANLNHVGDISKTFSVDPSVQQKLENRVQLSSLFLSKINMPGVTEQEGEKLGLGLTGTIAGRTNTKKGPRKPRDVSGLSSGRYRCEQTNFDTGINFHKLDMWAKFPDFQAKLRNLIVNQQALDRIMIGLNGVSVAEETDREKFPLLQDVNIGWLQQYRDHAPTNVMAEGQPASGKITVGSISVKTKEGKQWKTEDGDYLNLDALVFDAINTLIHPQFRENPQLVVITSSELLVDKYFPKINKDHAPTEEMAMDMLISQKRVGGLPAVTVPFFPKGAMMITTLSNLSLYWQIGGRRRHVREEPDYNQVANYESSNDAYVVEVFEAGCLIENIELLPTERTEAAPIDPPKGGA</sequence>
<comment type="caution">
    <text evidence="2">The sequence shown here is derived from an EMBL/GenBank/DDBJ whole genome shotgun (WGS) entry which is preliminary data.</text>
</comment>
<name>A0ABX0KR09_9NEIS</name>
<dbReference type="Proteomes" id="UP000712570">
    <property type="component" value="Unassembled WGS sequence"/>
</dbReference>
<dbReference type="EMBL" id="JAAOLX010000001">
    <property type="protein sequence ID" value="NHQ84877.1"/>
    <property type="molecule type" value="Genomic_DNA"/>
</dbReference>
<keyword evidence="3" id="KW-1185">Reference proteome</keyword>
<protein>
    <submittedName>
        <fullName evidence="2">Phage major capsid protein, P2 family</fullName>
    </submittedName>
</protein>
<dbReference type="Pfam" id="PF05125">
    <property type="entry name" value="Phage_cap_P2"/>
    <property type="match status" value="1"/>
</dbReference>